<keyword evidence="4" id="KW-1185">Reference proteome</keyword>
<reference evidence="3 4" key="1">
    <citation type="submission" date="2024-10" db="EMBL/GenBank/DDBJ databases">
        <title>Updated reference genomes for cyclostephanoid diatoms.</title>
        <authorList>
            <person name="Roberts W.R."/>
            <person name="Alverson A.J."/>
        </authorList>
    </citation>
    <scope>NUCLEOTIDE SEQUENCE [LARGE SCALE GENOMIC DNA]</scope>
    <source>
        <strain evidence="3 4">AJA010-31</strain>
    </source>
</reference>
<evidence type="ECO:0000256" key="1">
    <source>
        <dbReference type="SAM" id="MobiDB-lite"/>
    </source>
</evidence>
<dbReference type="Proteomes" id="UP001530400">
    <property type="component" value="Unassembled WGS sequence"/>
</dbReference>
<evidence type="ECO:0008006" key="5">
    <source>
        <dbReference type="Google" id="ProtNLM"/>
    </source>
</evidence>
<dbReference type="EMBL" id="JALLPJ020000132">
    <property type="protein sequence ID" value="KAL3801451.1"/>
    <property type="molecule type" value="Genomic_DNA"/>
</dbReference>
<accession>A0ABD3QNG7</accession>
<feature type="region of interest" description="Disordered" evidence="1">
    <location>
        <begin position="223"/>
        <end position="245"/>
    </location>
</feature>
<evidence type="ECO:0000313" key="4">
    <source>
        <dbReference type="Proteomes" id="UP001530400"/>
    </source>
</evidence>
<comment type="caution">
    <text evidence="3">The sequence shown here is derived from an EMBL/GenBank/DDBJ whole genome shotgun (WGS) entry which is preliminary data.</text>
</comment>
<protein>
    <recommendedName>
        <fullName evidence="5">SMP-LTD domain-containing protein</fullName>
    </recommendedName>
</protein>
<evidence type="ECO:0000313" key="3">
    <source>
        <dbReference type="EMBL" id="KAL3801451.1"/>
    </source>
</evidence>
<keyword evidence="2" id="KW-0472">Membrane</keyword>
<proteinExistence type="predicted"/>
<evidence type="ECO:0000256" key="2">
    <source>
        <dbReference type="SAM" id="Phobius"/>
    </source>
</evidence>
<keyword evidence="2" id="KW-0812">Transmembrane</keyword>
<gene>
    <name evidence="3" type="ORF">ACHAWO_002163</name>
</gene>
<keyword evidence="2" id="KW-1133">Transmembrane helix</keyword>
<dbReference type="AlphaFoldDB" id="A0ABD3QNG7"/>
<organism evidence="3 4">
    <name type="scientific">Cyclotella atomus</name>
    <dbReference type="NCBI Taxonomy" id="382360"/>
    <lineage>
        <taxon>Eukaryota</taxon>
        <taxon>Sar</taxon>
        <taxon>Stramenopiles</taxon>
        <taxon>Ochrophyta</taxon>
        <taxon>Bacillariophyta</taxon>
        <taxon>Coscinodiscophyceae</taxon>
        <taxon>Thalassiosirophycidae</taxon>
        <taxon>Stephanodiscales</taxon>
        <taxon>Stephanodiscaceae</taxon>
        <taxon>Cyclotella</taxon>
    </lineage>
</organism>
<feature type="transmembrane region" description="Helical" evidence="2">
    <location>
        <begin position="48"/>
        <end position="71"/>
    </location>
</feature>
<name>A0ABD3QNG7_9STRA</name>
<sequence length="530" mass="58534">MAPTPKQFVFWSTNPKLRPLLSHSLLWSTILLLSATNSFPIAPSTFQYILSSLSLFLLRTTFLLTATLSFFHQSGALRRYAIQFAEGELSKIMNGTLVTLSDLNIDLWRGRIIVQDLVIHNKDREVWEWESPCLARVGRIECTLNFASVIDIPYYGPVCNHVFKDIYTGLVEDVQVFVEKRRNVFNFHLLDDSLDIPDGGVVMEEYYRRRNKGLVISSSENGVNNREQQQQHHAVQDQGSLGDESDSLLTLSQSMSLNADDDRLDASIAREAGSQSSEKMDEAAVIVEKLVGAVSNLGRAATDGGSKALHSAIKNQKENLVKSMKMLHSSTTAYSAAATDNEPVAKPKKDKVAESVSVIRQLGKVVEQNVTDIKDQMSFLQKPPKRKEGLPKKKVDIVRIGSLLLREMRIFTKDVLVQKSNAVVPNDGVPSNTPADTANGDASIPLNQTGWSRPIVIWELAFAGAEFSPHVSARDTTTGLPVVGIPVDRALDIILKRLMTEAAKSNTGRLLETAFGDVFSLMSVKSTPKL</sequence>